<dbReference type="Pfam" id="PF10590">
    <property type="entry name" value="PNP_phzG_C"/>
    <property type="match status" value="1"/>
</dbReference>
<comment type="similarity">
    <text evidence="5">Belongs to the pyridoxamine 5'-phosphate oxidase family.</text>
</comment>
<dbReference type="NCBIfam" id="NF004231">
    <property type="entry name" value="PRK05679.1"/>
    <property type="match status" value="1"/>
</dbReference>
<evidence type="ECO:0000313" key="12">
    <source>
        <dbReference type="EMBL" id="CAJ0599645.1"/>
    </source>
</evidence>
<dbReference type="Pfam" id="PF01243">
    <property type="entry name" value="PNPOx_N"/>
    <property type="match status" value="1"/>
</dbReference>
<keyword evidence="13" id="KW-1185">Reference proteome</keyword>
<dbReference type="InterPro" id="IPR011576">
    <property type="entry name" value="Pyridox_Oxase_N"/>
</dbReference>
<dbReference type="PIRSF" id="PIRSF000190">
    <property type="entry name" value="Pyd_amn-ph_oxd"/>
    <property type="match status" value="1"/>
</dbReference>
<evidence type="ECO:0000256" key="8">
    <source>
        <dbReference type="ARBA" id="ARBA00022643"/>
    </source>
</evidence>
<protein>
    <recommendedName>
        <fullName evidence="6">pyridoxal 5'-phosphate synthase</fullName>
        <ecNumber evidence="6">1.4.3.5</ecNumber>
    </recommendedName>
</protein>
<comment type="pathway">
    <text evidence="4">Cofactor metabolism; pyridoxal 5'-phosphate salvage; pyridoxal 5'-phosphate from pyridoxine 5'-phosphate: step 1/1.</text>
</comment>
<dbReference type="PANTHER" id="PTHR10851:SF0">
    <property type="entry name" value="PYRIDOXINE-5'-PHOSPHATE OXIDASE"/>
    <property type="match status" value="1"/>
</dbReference>
<comment type="pathway">
    <text evidence="3">Cofactor metabolism; pyridoxal 5'-phosphate salvage; pyridoxal 5'-phosphate from pyridoxamine 5'-phosphate: step 1/1.</text>
</comment>
<gene>
    <name evidence="12" type="ORF">CYNAS_LOCUS11628</name>
</gene>
<dbReference type="Proteomes" id="UP001176961">
    <property type="component" value="Unassembled WGS sequence"/>
</dbReference>
<accession>A0AA36M6M2</accession>
<dbReference type="AlphaFoldDB" id="A0AA36M6M2"/>
<dbReference type="SUPFAM" id="SSF50475">
    <property type="entry name" value="FMN-binding split barrel"/>
    <property type="match status" value="1"/>
</dbReference>
<dbReference type="EC" id="1.4.3.5" evidence="6"/>
<keyword evidence="8" id="KW-0288">FMN</keyword>
<evidence type="ECO:0000256" key="1">
    <source>
        <dbReference type="ARBA" id="ARBA00001917"/>
    </source>
</evidence>
<evidence type="ECO:0000256" key="6">
    <source>
        <dbReference type="ARBA" id="ARBA00012801"/>
    </source>
</evidence>
<evidence type="ECO:0000259" key="10">
    <source>
        <dbReference type="Pfam" id="PF01243"/>
    </source>
</evidence>
<feature type="domain" description="Pyridoxine 5'-phosphate oxidase dimerisation C-terminal" evidence="11">
    <location>
        <begin position="219"/>
        <end position="259"/>
    </location>
</feature>
<keyword evidence="9" id="KW-0560">Oxidoreductase</keyword>
<dbReference type="PANTHER" id="PTHR10851">
    <property type="entry name" value="PYRIDOXINE-5-PHOSPHATE OXIDASE"/>
    <property type="match status" value="1"/>
</dbReference>
<dbReference type="InterPro" id="IPR012349">
    <property type="entry name" value="Split_barrel_FMN-bd"/>
</dbReference>
<evidence type="ECO:0000256" key="7">
    <source>
        <dbReference type="ARBA" id="ARBA00022630"/>
    </source>
</evidence>
<dbReference type="InterPro" id="IPR000659">
    <property type="entry name" value="Pyridox_Oxase"/>
</dbReference>
<comment type="function">
    <text evidence="2">Catalyzes the oxidation of either pyridoxine 5'-phosphate (PNP) or pyridoxamine 5'-phosphate (PMP) into pyridoxal 5'-phosphate (PLP).</text>
</comment>
<dbReference type="GO" id="GO:0008615">
    <property type="term" value="P:pyridoxine biosynthetic process"/>
    <property type="evidence" value="ECO:0007669"/>
    <property type="project" value="InterPro"/>
</dbReference>
<dbReference type="InterPro" id="IPR019576">
    <property type="entry name" value="Pyridoxamine_oxidase_dimer_C"/>
</dbReference>
<evidence type="ECO:0000256" key="3">
    <source>
        <dbReference type="ARBA" id="ARBA00004738"/>
    </source>
</evidence>
<dbReference type="GO" id="GO:0004733">
    <property type="term" value="F:pyridoxamine phosphate oxidase activity"/>
    <property type="evidence" value="ECO:0007669"/>
    <property type="project" value="UniProtKB-EC"/>
</dbReference>
<name>A0AA36M6M2_CYLNA</name>
<evidence type="ECO:0000256" key="9">
    <source>
        <dbReference type="ARBA" id="ARBA00023002"/>
    </source>
</evidence>
<feature type="domain" description="Pyridoxamine 5'-phosphate oxidase N-terminal" evidence="10">
    <location>
        <begin position="87"/>
        <end position="163"/>
    </location>
</feature>
<proteinExistence type="inferred from homology"/>
<evidence type="ECO:0000313" key="13">
    <source>
        <dbReference type="Proteomes" id="UP001176961"/>
    </source>
</evidence>
<comment type="cofactor">
    <cofactor evidence="1">
        <name>FMN</name>
        <dbReference type="ChEBI" id="CHEBI:58210"/>
    </cofactor>
</comment>
<comment type="caution">
    <text evidence="12">The sequence shown here is derived from an EMBL/GenBank/DDBJ whole genome shotgun (WGS) entry which is preliminary data.</text>
</comment>
<keyword evidence="7" id="KW-0285">Flavoprotein</keyword>
<evidence type="ECO:0000259" key="11">
    <source>
        <dbReference type="Pfam" id="PF10590"/>
    </source>
</evidence>
<sequence length="259" mass="30180">MCRRKKVTVAEEIPELELGLRSFKRFSSFQEVKLKRQPDVMADKVNPPHRYETSLMEDTLPTRDPQELLKIWRETIARSKTTSDLELNACCLCTVGRNMQPSSRIIMPTSYTAEGISFFCNYDSRKGRELEENPRASMLFYWPTHYKQVRLEGGVWKLTVEEAELCWKSLPLSLRIGYKVSEHCSSVVQNKQCLQDKRKALEKLAATKGEAAITRLETFGGYIFKPDYFEFWQGQSDHIDDRLEFYKTNGTWLVQRLSP</sequence>
<organism evidence="12 13">
    <name type="scientific">Cylicocyclus nassatus</name>
    <name type="common">Nematode worm</name>
    <dbReference type="NCBI Taxonomy" id="53992"/>
    <lineage>
        <taxon>Eukaryota</taxon>
        <taxon>Metazoa</taxon>
        <taxon>Ecdysozoa</taxon>
        <taxon>Nematoda</taxon>
        <taxon>Chromadorea</taxon>
        <taxon>Rhabditida</taxon>
        <taxon>Rhabditina</taxon>
        <taxon>Rhabditomorpha</taxon>
        <taxon>Strongyloidea</taxon>
        <taxon>Strongylidae</taxon>
        <taxon>Cylicocyclus</taxon>
    </lineage>
</organism>
<dbReference type="Gene3D" id="2.30.110.10">
    <property type="entry name" value="Electron Transport, Fmn-binding Protein, Chain A"/>
    <property type="match status" value="1"/>
</dbReference>
<dbReference type="GO" id="GO:0010181">
    <property type="term" value="F:FMN binding"/>
    <property type="evidence" value="ECO:0007669"/>
    <property type="project" value="InterPro"/>
</dbReference>
<reference evidence="12" key="1">
    <citation type="submission" date="2023-07" db="EMBL/GenBank/DDBJ databases">
        <authorList>
            <consortium name="CYATHOMIX"/>
        </authorList>
    </citation>
    <scope>NUCLEOTIDE SEQUENCE</scope>
    <source>
        <strain evidence="12">N/A</strain>
    </source>
</reference>
<evidence type="ECO:0000256" key="4">
    <source>
        <dbReference type="ARBA" id="ARBA00005037"/>
    </source>
</evidence>
<evidence type="ECO:0000256" key="2">
    <source>
        <dbReference type="ARBA" id="ARBA00003691"/>
    </source>
</evidence>
<dbReference type="EMBL" id="CATQJL010000223">
    <property type="protein sequence ID" value="CAJ0599645.1"/>
    <property type="molecule type" value="Genomic_DNA"/>
</dbReference>
<evidence type="ECO:0000256" key="5">
    <source>
        <dbReference type="ARBA" id="ARBA00007301"/>
    </source>
</evidence>